<accession>A0A9N7YHM2</accession>
<feature type="compositionally biased region" description="Pro residues" evidence="1">
    <location>
        <begin position="210"/>
        <end position="223"/>
    </location>
</feature>
<evidence type="ECO:0000313" key="3">
    <source>
        <dbReference type="Proteomes" id="UP001153269"/>
    </source>
</evidence>
<sequence>MCKAKREGEERGGVERGEGGERREERGDGREERRGEEEEEERVLMWTHKTTGCRAEGGEGIEVEKGRSSRGVRGERHVSVSTRLTSFHSPLPLRLLLFPLHFPPLPPDDICSPTLNVHIALITLCPWPLRWTTGSVESSRRRGRAPVSRVPQRILGTVAEDRHLFDRPSVISGPAQSVCQRTGGGTDTSFIPRANRDSQPHEDRTSYTPQLPPATPPTSPPLPSSIFNNSPFHKTHFLIMGNKRKNNECDFDHQSTPGFTRPCVGGGGGEQQRRCHSWGSNVRRFIPCSFQPE</sequence>
<proteinExistence type="predicted"/>
<dbReference type="EMBL" id="CADEAL010000736">
    <property type="protein sequence ID" value="CAB1424534.1"/>
    <property type="molecule type" value="Genomic_DNA"/>
</dbReference>
<protein>
    <submittedName>
        <fullName evidence="2">Uncharacterized protein</fullName>
    </submittedName>
</protein>
<reference evidence="2" key="1">
    <citation type="submission" date="2020-03" db="EMBL/GenBank/DDBJ databases">
        <authorList>
            <person name="Weist P."/>
        </authorList>
    </citation>
    <scope>NUCLEOTIDE SEQUENCE</scope>
</reference>
<dbReference type="Proteomes" id="UP001153269">
    <property type="component" value="Unassembled WGS sequence"/>
</dbReference>
<evidence type="ECO:0000313" key="2">
    <source>
        <dbReference type="EMBL" id="CAB1424534.1"/>
    </source>
</evidence>
<feature type="compositionally biased region" description="Basic and acidic residues" evidence="1">
    <location>
        <begin position="194"/>
        <end position="205"/>
    </location>
</feature>
<organism evidence="2 3">
    <name type="scientific">Pleuronectes platessa</name>
    <name type="common">European plaice</name>
    <dbReference type="NCBI Taxonomy" id="8262"/>
    <lineage>
        <taxon>Eukaryota</taxon>
        <taxon>Metazoa</taxon>
        <taxon>Chordata</taxon>
        <taxon>Craniata</taxon>
        <taxon>Vertebrata</taxon>
        <taxon>Euteleostomi</taxon>
        <taxon>Actinopterygii</taxon>
        <taxon>Neopterygii</taxon>
        <taxon>Teleostei</taxon>
        <taxon>Neoteleostei</taxon>
        <taxon>Acanthomorphata</taxon>
        <taxon>Carangaria</taxon>
        <taxon>Pleuronectiformes</taxon>
        <taxon>Pleuronectoidei</taxon>
        <taxon>Pleuronectidae</taxon>
        <taxon>Pleuronectes</taxon>
    </lineage>
</organism>
<name>A0A9N7YHM2_PLEPL</name>
<feature type="compositionally biased region" description="Basic and acidic residues" evidence="1">
    <location>
        <begin position="1"/>
        <end position="36"/>
    </location>
</feature>
<keyword evidence="3" id="KW-1185">Reference proteome</keyword>
<gene>
    <name evidence="2" type="ORF">PLEPLA_LOCUS12462</name>
</gene>
<feature type="region of interest" description="Disordered" evidence="1">
    <location>
        <begin position="173"/>
        <end position="224"/>
    </location>
</feature>
<evidence type="ECO:0000256" key="1">
    <source>
        <dbReference type="SAM" id="MobiDB-lite"/>
    </source>
</evidence>
<feature type="region of interest" description="Disordered" evidence="1">
    <location>
        <begin position="1"/>
        <end position="42"/>
    </location>
</feature>
<comment type="caution">
    <text evidence="2">The sequence shown here is derived from an EMBL/GenBank/DDBJ whole genome shotgun (WGS) entry which is preliminary data.</text>
</comment>
<dbReference type="AlphaFoldDB" id="A0A9N7YHM2"/>